<feature type="domain" description="EF-hand" evidence="3">
    <location>
        <begin position="166"/>
        <end position="201"/>
    </location>
</feature>
<dbReference type="InterPro" id="IPR002048">
    <property type="entry name" value="EF_hand_dom"/>
</dbReference>
<organism evidence="4 5">
    <name type="scientific">Fistulifera solaris</name>
    <name type="common">Oleaginous diatom</name>
    <dbReference type="NCBI Taxonomy" id="1519565"/>
    <lineage>
        <taxon>Eukaryota</taxon>
        <taxon>Sar</taxon>
        <taxon>Stramenopiles</taxon>
        <taxon>Ochrophyta</taxon>
        <taxon>Bacillariophyta</taxon>
        <taxon>Bacillariophyceae</taxon>
        <taxon>Bacillariophycidae</taxon>
        <taxon>Naviculales</taxon>
        <taxon>Naviculaceae</taxon>
        <taxon>Fistulifera</taxon>
    </lineage>
</organism>
<dbReference type="InterPro" id="IPR011992">
    <property type="entry name" value="EF-hand-dom_pair"/>
</dbReference>
<dbReference type="GO" id="GO:0051480">
    <property type="term" value="P:regulation of cytosolic calcium ion concentration"/>
    <property type="evidence" value="ECO:0007669"/>
    <property type="project" value="TreeGrafter"/>
</dbReference>
<feature type="compositionally biased region" description="Basic and acidic residues" evidence="2">
    <location>
        <begin position="8"/>
        <end position="18"/>
    </location>
</feature>
<evidence type="ECO:0000313" key="4">
    <source>
        <dbReference type="EMBL" id="GAX19042.1"/>
    </source>
</evidence>
<reference evidence="4 5" key="1">
    <citation type="journal article" date="2015" name="Plant Cell">
        <title>Oil accumulation by the oleaginous diatom Fistulifera solaris as revealed by the genome and transcriptome.</title>
        <authorList>
            <person name="Tanaka T."/>
            <person name="Maeda Y."/>
            <person name="Veluchamy A."/>
            <person name="Tanaka M."/>
            <person name="Abida H."/>
            <person name="Marechal E."/>
            <person name="Bowler C."/>
            <person name="Muto M."/>
            <person name="Sunaga Y."/>
            <person name="Tanaka M."/>
            <person name="Yoshino T."/>
            <person name="Taniguchi T."/>
            <person name="Fukuda Y."/>
            <person name="Nemoto M."/>
            <person name="Matsumoto M."/>
            <person name="Wong P.S."/>
            <person name="Aburatani S."/>
            <person name="Fujibuchi W."/>
        </authorList>
    </citation>
    <scope>NUCLEOTIDE SEQUENCE [LARGE SCALE GENOMIC DNA]</scope>
    <source>
        <strain evidence="4 5">JPCC DA0580</strain>
    </source>
</reference>
<dbReference type="GO" id="GO:0005509">
    <property type="term" value="F:calcium ion binding"/>
    <property type="evidence" value="ECO:0007669"/>
    <property type="project" value="InterPro"/>
</dbReference>
<dbReference type="Pfam" id="PF13202">
    <property type="entry name" value="EF-hand_5"/>
    <property type="match status" value="1"/>
</dbReference>
<protein>
    <recommendedName>
        <fullName evidence="3">EF-hand domain-containing protein</fullName>
    </recommendedName>
</protein>
<dbReference type="Gene3D" id="1.10.238.10">
    <property type="entry name" value="EF-hand"/>
    <property type="match status" value="1"/>
</dbReference>
<feature type="region of interest" description="Disordered" evidence="2">
    <location>
        <begin position="663"/>
        <end position="692"/>
    </location>
</feature>
<keyword evidence="1" id="KW-0106">Calcium</keyword>
<accession>A0A1Z5JYT8</accession>
<dbReference type="AlphaFoldDB" id="A0A1Z5JYT8"/>
<evidence type="ECO:0000259" key="3">
    <source>
        <dbReference type="PROSITE" id="PS50222"/>
    </source>
</evidence>
<feature type="region of interest" description="Disordered" evidence="2">
    <location>
        <begin position="1"/>
        <end position="21"/>
    </location>
</feature>
<keyword evidence="5" id="KW-1185">Reference proteome</keyword>
<comment type="caution">
    <text evidence="4">The sequence shown here is derived from an EMBL/GenBank/DDBJ whole genome shotgun (WGS) entry which is preliminary data.</text>
</comment>
<dbReference type="SMART" id="SM00054">
    <property type="entry name" value="EFh"/>
    <property type="match status" value="2"/>
</dbReference>
<dbReference type="PANTHER" id="PTHR19972">
    <property type="entry name" value="CALBINDIN"/>
    <property type="match status" value="1"/>
</dbReference>
<dbReference type="GO" id="GO:0005634">
    <property type="term" value="C:nucleus"/>
    <property type="evidence" value="ECO:0007669"/>
    <property type="project" value="TreeGrafter"/>
</dbReference>
<dbReference type="OrthoDB" id="26525at2759"/>
<dbReference type="InParanoid" id="A0A1Z5JYT8"/>
<evidence type="ECO:0000256" key="1">
    <source>
        <dbReference type="ARBA" id="ARBA00022837"/>
    </source>
</evidence>
<feature type="compositionally biased region" description="Basic and acidic residues" evidence="2">
    <location>
        <begin position="683"/>
        <end position="692"/>
    </location>
</feature>
<dbReference type="PROSITE" id="PS50222">
    <property type="entry name" value="EF_HAND_2"/>
    <property type="match status" value="2"/>
</dbReference>
<dbReference type="SUPFAM" id="SSF47473">
    <property type="entry name" value="EF-hand"/>
    <property type="match status" value="1"/>
</dbReference>
<name>A0A1Z5JYT8_FISSO</name>
<dbReference type="InterPro" id="IPR051001">
    <property type="entry name" value="Calbindin_Ca-bind"/>
</dbReference>
<evidence type="ECO:0000256" key="2">
    <source>
        <dbReference type="SAM" id="MobiDB-lite"/>
    </source>
</evidence>
<dbReference type="InterPro" id="IPR018247">
    <property type="entry name" value="EF_Hand_1_Ca_BS"/>
</dbReference>
<sequence>MWKSRNAKTAEEGIRNEKTSQLSSVLAKAEDNLNGPGREYAARTITGLINALAEEVTDLKVEVKTQPDSPFWRKQIDAIKIDFSRLAFKPLKLGGSVGTADPAQGAASNPLSVNSSDLFMDLACIDEVFDQIDADKSGALDSDEIAQALNLATLVSAVDQVKHEDVIKNLASDLVKLYDFNGDGVVDRYEYRSLVEDMAALRKSRESTTEEDTITQSQIKEGLIATVKRITGDLIGRLVWRLGIVGKKDAPIDKDNIMLKETVRNTENATDTLTELHCDVTRHSLNDHEAMPMRENGYPLGEKVVNLTDSPDLEKIAQGVGSITLSDLKLDLRRLFFGAIPLLKRITPGGPLVLEPFTVTIDGSFSREDIMDSFLLDAGLRRLVAMALRRRVGSLRDFLEGALFHGRSWKLNSESGPSVNVPKLTIVEFDSENRLIITGRARVQSNKDAPVIENAFKVRTKIGTRKGGKVIRLVEPELALVLECPKAFEENLSKLCSALDLPQPPRPKPIYSFFPIYSPFKVDDNDGFDLGEDNSINSIYIQDGALHFQLSAVLRPGRFLGSHYIAFTVPIRTFIVTLDRVREGMRAARQAKNAAKDGKAAKRDKVRTKIEQAIDAELSRTSDRNTTKRGQPPKSFFSRFVDGYLQAERDFSDKARLTQAIGDFFGRQGTASRKSRLASDNSEENKNETKTN</sequence>
<proteinExistence type="predicted"/>
<gene>
    <name evidence="4" type="ORF">FisN_8Hh266</name>
</gene>
<evidence type="ECO:0000313" key="5">
    <source>
        <dbReference type="Proteomes" id="UP000198406"/>
    </source>
</evidence>
<dbReference type="PROSITE" id="PS00018">
    <property type="entry name" value="EF_HAND_1"/>
    <property type="match status" value="2"/>
</dbReference>
<dbReference type="PANTHER" id="PTHR19972:SF10">
    <property type="entry name" value="CALBINDIN-32"/>
    <property type="match status" value="1"/>
</dbReference>
<feature type="domain" description="EF-hand" evidence="3">
    <location>
        <begin position="120"/>
        <end position="155"/>
    </location>
</feature>
<dbReference type="Proteomes" id="UP000198406">
    <property type="component" value="Unassembled WGS sequence"/>
</dbReference>
<dbReference type="GO" id="GO:0005829">
    <property type="term" value="C:cytosol"/>
    <property type="evidence" value="ECO:0007669"/>
    <property type="project" value="TreeGrafter"/>
</dbReference>
<dbReference type="EMBL" id="BDSP01000133">
    <property type="protein sequence ID" value="GAX19042.1"/>
    <property type="molecule type" value="Genomic_DNA"/>
</dbReference>